<dbReference type="InterPro" id="IPR013783">
    <property type="entry name" value="Ig-like_fold"/>
</dbReference>
<keyword evidence="2" id="KW-1003">Cell membrane</keyword>
<proteinExistence type="predicted"/>
<protein>
    <recommendedName>
        <fullName evidence="8">Ig-like domain-containing protein</fullName>
    </recommendedName>
</protein>
<sequence length="124" mass="14014">MYAFVLKFVLNFKITTFFLFVCLFPVVAESKEQVFQSPTVVSLEGAVAEISCNHSISDVYDSLWYLHFPGFAPRLLIKGSKPSQQGRYNMTYERFSSSLLILQVQTADAGVYYCALRYTDAGNP</sequence>
<dbReference type="Ensembl" id="ENSBTAT00000144024.1">
    <property type="protein sequence ID" value="ENSBTAP00000104383.1"/>
    <property type="gene ID" value="ENSBTAG00000074635.1"/>
</dbReference>
<keyword evidence="4" id="KW-0391">Immunity</keyword>
<accession>A0ABI0P075</accession>
<evidence type="ECO:0000313" key="10">
    <source>
        <dbReference type="Proteomes" id="UP000009136"/>
    </source>
</evidence>
<dbReference type="InterPro" id="IPR052051">
    <property type="entry name" value="TCR_complex_component"/>
</dbReference>
<dbReference type="Gene3D" id="2.60.40.10">
    <property type="entry name" value="Immunoglobulins"/>
    <property type="match status" value="1"/>
</dbReference>
<dbReference type="PANTHER" id="PTHR19433">
    <property type="entry name" value="T-CELL RECEPTOR ALPHA CHAIN V REGION-RELATED"/>
    <property type="match status" value="1"/>
</dbReference>
<keyword evidence="10" id="KW-1185">Reference proteome</keyword>
<name>A0ABI0P075_BOVIN</name>
<dbReference type="InterPro" id="IPR036179">
    <property type="entry name" value="Ig-like_dom_sf"/>
</dbReference>
<dbReference type="SUPFAM" id="SSF48726">
    <property type="entry name" value="Immunoglobulin"/>
    <property type="match status" value="1"/>
</dbReference>
<evidence type="ECO:0000256" key="4">
    <source>
        <dbReference type="ARBA" id="ARBA00022859"/>
    </source>
</evidence>
<keyword evidence="6" id="KW-1015">Disulfide bond</keyword>
<dbReference type="PANTHER" id="PTHR19433:SF111">
    <property type="entry name" value="T CELL RECEPTOR ALPHA VARIABLE 4"/>
    <property type="match status" value="1"/>
</dbReference>
<evidence type="ECO:0000313" key="9">
    <source>
        <dbReference type="Ensembl" id="ENSBTAP00000104383.1"/>
    </source>
</evidence>
<feature type="domain" description="Ig-like" evidence="8">
    <location>
        <begin position="25"/>
        <end position="124"/>
    </location>
</feature>
<dbReference type="InterPro" id="IPR007110">
    <property type="entry name" value="Ig-like_dom"/>
</dbReference>
<evidence type="ECO:0000256" key="6">
    <source>
        <dbReference type="ARBA" id="ARBA00023157"/>
    </source>
</evidence>
<reference evidence="9" key="3">
    <citation type="submission" date="2025-09" db="UniProtKB">
        <authorList>
            <consortium name="Ensembl"/>
        </authorList>
    </citation>
    <scope>IDENTIFICATION</scope>
    <source>
        <strain evidence="9">Hereford</strain>
    </source>
</reference>
<dbReference type="Pfam" id="PF07686">
    <property type="entry name" value="V-set"/>
    <property type="match status" value="1"/>
</dbReference>
<evidence type="ECO:0000256" key="5">
    <source>
        <dbReference type="ARBA" id="ARBA00023136"/>
    </source>
</evidence>
<dbReference type="GeneTree" id="ENSGT00970000193782"/>
<evidence type="ECO:0000256" key="7">
    <source>
        <dbReference type="ARBA" id="ARBA00023180"/>
    </source>
</evidence>
<dbReference type="InterPro" id="IPR013106">
    <property type="entry name" value="Ig_V-set"/>
</dbReference>
<evidence type="ECO:0000256" key="2">
    <source>
        <dbReference type="ARBA" id="ARBA00022475"/>
    </source>
</evidence>
<dbReference type="PROSITE" id="PS50835">
    <property type="entry name" value="IG_LIKE"/>
    <property type="match status" value="1"/>
</dbReference>
<dbReference type="Proteomes" id="UP000009136">
    <property type="component" value="Chromosome 10"/>
</dbReference>
<evidence type="ECO:0000256" key="3">
    <source>
        <dbReference type="ARBA" id="ARBA00022729"/>
    </source>
</evidence>
<evidence type="ECO:0000256" key="1">
    <source>
        <dbReference type="ARBA" id="ARBA00004236"/>
    </source>
</evidence>
<keyword evidence="5" id="KW-0472">Membrane</keyword>
<keyword evidence="3" id="KW-0732">Signal</keyword>
<comment type="subcellular location">
    <subcellularLocation>
        <location evidence="1">Cell membrane</location>
    </subcellularLocation>
</comment>
<evidence type="ECO:0000259" key="8">
    <source>
        <dbReference type="PROSITE" id="PS50835"/>
    </source>
</evidence>
<keyword evidence="7" id="KW-0325">Glycoprotein</keyword>
<organism evidence="9 10">
    <name type="scientific">Bos taurus</name>
    <name type="common">Bovine</name>
    <dbReference type="NCBI Taxonomy" id="9913"/>
    <lineage>
        <taxon>Eukaryota</taxon>
        <taxon>Metazoa</taxon>
        <taxon>Chordata</taxon>
        <taxon>Craniata</taxon>
        <taxon>Vertebrata</taxon>
        <taxon>Euteleostomi</taxon>
        <taxon>Mammalia</taxon>
        <taxon>Eutheria</taxon>
        <taxon>Laurasiatheria</taxon>
        <taxon>Artiodactyla</taxon>
        <taxon>Ruminantia</taxon>
        <taxon>Pecora</taxon>
        <taxon>Bovidae</taxon>
        <taxon>Bovinae</taxon>
        <taxon>Bos</taxon>
    </lineage>
</organism>
<reference evidence="9" key="1">
    <citation type="submission" date="2018-03" db="EMBL/GenBank/DDBJ databases">
        <title>ARS-UCD1.2.</title>
        <authorList>
            <person name="Rosen B.D."/>
            <person name="Bickhart D.M."/>
            <person name="Koren S."/>
            <person name="Schnabel R.D."/>
            <person name="Hall R."/>
            <person name="Zimin A."/>
            <person name="Dreischer C."/>
            <person name="Schultheiss S."/>
            <person name="Schroeder S.G."/>
            <person name="Elsik C.G."/>
            <person name="Couldrey C."/>
            <person name="Liu G.E."/>
            <person name="Van Tassell C.P."/>
            <person name="Phillippy A.M."/>
            <person name="Smith T.P.L."/>
            <person name="Medrano J.F."/>
        </authorList>
    </citation>
    <scope>NUCLEOTIDE SEQUENCE [LARGE SCALE GENOMIC DNA]</scope>
    <source>
        <strain evidence="9">Hereford</strain>
    </source>
</reference>
<reference evidence="9" key="2">
    <citation type="submission" date="2025-08" db="UniProtKB">
        <authorList>
            <consortium name="Ensembl"/>
        </authorList>
    </citation>
    <scope>IDENTIFICATION</scope>
    <source>
        <strain evidence="9">Hereford</strain>
    </source>
</reference>